<keyword evidence="4 6" id="KW-1133">Transmembrane helix</keyword>
<feature type="domain" description="EamA" evidence="7">
    <location>
        <begin position="5"/>
        <end position="144"/>
    </location>
</feature>
<evidence type="ECO:0000256" key="1">
    <source>
        <dbReference type="ARBA" id="ARBA00004651"/>
    </source>
</evidence>
<evidence type="ECO:0000256" key="5">
    <source>
        <dbReference type="ARBA" id="ARBA00023136"/>
    </source>
</evidence>
<evidence type="ECO:0000259" key="7">
    <source>
        <dbReference type="Pfam" id="PF00892"/>
    </source>
</evidence>
<dbReference type="Pfam" id="PF00892">
    <property type="entry name" value="EamA"/>
    <property type="match status" value="2"/>
</dbReference>
<dbReference type="Proteomes" id="UP000028709">
    <property type="component" value="Unassembled WGS sequence"/>
</dbReference>
<feature type="domain" description="EamA" evidence="7">
    <location>
        <begin position="158"/>
        <end position="290"/>
    </location>
</feature>
<dbReference type="InterPro" id="IPR000620">
    <property type="entry name" value="EamA_dom"/>
</dbReference>
<proteinExistence type="predicted"/>
<feature type="transmembrane region" description="Helical" evidence="6">
    <location>
        <begin position="249"/>
        <end position="267"/>
    </location>
</feature>
<dbReference type="PANTHER" id="PTHR32322">
    <property type="entry name" value="INNER MEMBRANE TRANSPORTER"/>
    <property type="match status" value="1"/>
</dbReference>
<dbReference type="InterPro" id="IPR037185">
    <property type="entry name" value="EmrE-like"/>
</dbReference>
<keyword evidence="9" id="KW-1185">Reference proteome</keyword>
<feature type="transmembrane region" description="Helical" evidence="6">
    <location>
        <begin position="99"/>
        <end position="119"/>
    </location>
</feature>
<feature type="transmembrane region" description="Helical" evidence="6">
    <location>
        <begin position="126"/>
        <end position="146"/>
    </location>
</feature>
<feature type="transmembrane region" description="Helical" evidence="6">
    <location>
        <begin position="273"/>
        <end position="290"/>
    </location>
</feature>
<dbReference type="EMBL" id="JPRJ01000035">
    <property type="protein sequence ID" value="KFF21098.1"/>
    <property type="molecule type" value="Genomic_DNA"/>
</dbReference>
<feature type="transmembrane region" description="Helical" evidence="6">
    <location>
        <begin position="37"/>
        <end position="54"/>
    </location>
</feature>
<evidence type="ECO:0000256" key="6">
    <source>
        <dbReference type="SAM" id="Phobius"/>
    </source>
</evidence>
<dbReference type="OrthoDB" id="9810818at2"/>
<evidence type="ECO:0000256" key="4">
    <source>
        <dbReference type="ARBA" id="ARBA00022989"/>
    </source>
</evidence>
<keyword evidence="3 6" id="KW-0812">Transmembrane</keyword>
<dbReference type="PANTHER" id="PTHR32322:SF18">
    <property type="entry name" value="S-ADENOSYLMETHIONINE_S-ADENOSYLHOMOCYSTEINE TRANSPORTER"/>
    <property type="match status" value="1"/>
</dbReference>
<dbReference type="RefSeq" id="WP_034686539.1">
    <property type="nucleotide sequence ID" value="NZ_CP023049.2"/>
</dbReference>
<dbReference type="InterPro" id="IPR050638">
    <property type="entry name" value="AA-Vitamin_Transporters"/>
</dbReference>
<protein>
    <submittedName>
        <fullName evidence="8">Transporter</fullName>
    </submittedName>
</protein>
<evidence type="ECO:0000313" key="8">
    <source>
        <dbReference type="EMBL" id="KFF21098.1"/>
    </source>
</evidence>
<keyword evidence="5 6" id="KW-0472">Membrane</keyword>
<feature type="transmembrane region" description="Helical" evidence="6">
    <location>
        <begin position="152"/>
        <end position="174"/>
    </location>
</feature>
<feature type="transmembrane region" description="Helical" evidence="6">
    <location>
        <begin position="75"/>
        <end position="93"/>
    </location>
</feature>
<comment type="caution">
    <text evidence="8">The sequence shown here is derived from an EMBL/GenBank/DDBJ whole genome shotgun (WGS) entry which is preliminary data.</text>
</comment>
<evidence type="ECO:0000313" key="9">
    <source>
        <dbReference type="Proteomes" id="UP000028709"/>
    </source>
</evidence>
<gene>
    <name evidence="8" type="ORF">IQ37_15460</name>
</gene>
<dbReference type="eggNOG" id="COG0697">
    <property type="taxonomic scope" value="Bacteria"/>
</dbReference>
<dbReference type="GO" id="GO:0005886">
    <property type="term" value="C:plasma membrane"/>
    <property type="evidence" value="ECO:0007669"/>
    <property type="project" value="UniProtKB-SubCell"/>
</dbReference>
<feature type="transmembrane region" description="Helical" evidence="6">
    <location>
        <begin position="186"/>
        <end position="205"/>
    </location>
</feature>
<dbReference type="AlphaFoldDB" id="A0A086AWN4"/>
<keyword evidence="2" id="KW-1003">Cell membrane</keyword>
<evidence type="ECO:0000256" key="2">
    <source>
        <dbReference type="ARBA" id="ARBA00022475"/>
    </source>
</evidence>
<feature type="transmembrane region" description="Helical" evidence="6">
    <location>
        <begin position="217"/>
        <end position="237"/>
    </location>
</feature>
<sequence>MGAFKGFFLAVLAALLWGVSGTFGQFLFQQRGINIEWMITVRMLVSGICLLLFARFGEKLDLFEIWKNKKDAIQLAVFSITGMLAVQYTYFAAIKYSNAATATVLQYAGPVVIAIYLACKNKKVPILLELLAIILAVLGTFLLVTHGDIDQLSISGTALFFGLASAVALAIYTLQPVRLLSKYKSSVVIGWGMFCGGFAFSFVKAPWDVEGVWDIQTYWYTAFIVIFGTLTAFYAYLTAVQIIGGQKTSLLASAEPLSATILAVLWLHVSFSTIDWLGSLLIVSTVFLLSRASKKVIKTEPE</sequence>
<name>A0A086AWN4_9FLAO</name>
<comment type="subcellular location">
    <subcellularLocation>
        <location evidence="1">Cell membrane</location>
        <topology evidence="1">Multi-pass membrane protein</topology>
    </subcellularLocation>
</comment>
<accession>A0A086AWN4</accession>
<evidence type="ECO:0000256" key="3">
    <source>
        <dbReference type="ARBA" id="ARBA00022692"/>
    </source>
</evidence>
<dbReference type="KEGG" id="cpip:CJF12_03580"/>
<dbReference type="SUPFAM" id="SSF103481">
    <property type="entry name" value="Multidrug resistance efflux transporter EmrE"/>
    <property type="match status" value="2"/>
</dbReference>
<organism evidence="8 9">
    <name type="scientific">Chryseobacterium piperi</name>
    <dbReference type="NCBI Taxonomy" id="558152"/>
    <lineage>
        <taxon>Bacteria</taxon>
        <taxon>Pseudomonadati</taxon>
        <taxon>Bacteroidota</taxon>
        <taxon>Flavobacteriia</taxon>
        <taxon>Flavobacteriales</taxon>
        <taxon>Weeksellaceae</taxon>
        <taxon>Chryseobacterium group</taxon>
        <taxon>Chryseobacterium</taxon>
    </lineage>
</organism>
<reference evidence="8 9" key="1">
    <citation type="submission" date="2014-07" db="EMBL/GenBank/DDBJ databases">
        <title>Genome of Chryseobacterium piperi CTM.</title>
        <authorList>
            <person name="Pipes S.E."/>
            <person name="Stropko S.J."/>
            <person name="Newman J.D."/>
        </authorList>
    </citation>
    <scope>NUCLEOTIDE SEQUENCE [LARGE SCALE GENOMIC DNA]</scope>
    <source>
        <strain evidence="8 9">CTM</strain>
    </source>
</reference>